<accession>A0A6A6RIW4</accession>
<dbReference type="InterPro" id="IPR036322">
    <property type="entry name" value="WD40_repeat_dom_sf"/>
</dbReference>
<feature type="compositionally biased region" description="Acidic residues" evidence="2">
    <location>
        <begin position="59"/>
        <end position="74"/>
    </location>
</feature>
<dbReference type="PANTHER" id="PTHR43991">
    <property type="entry name" value="WD REPEAT PROTEIN (AFU_ORTHOLOGUE AFUA_8G05640)-RELATED"/>
    <property type="match status" value="1"/>
</dbReference>
<keyword evidence="1" id="KW-0853">WD repeat</keyword>
<dbReference type="PANTHER" id="PTHR43991:SF12">
    <property type="entry name" value="WD REPEAT PROTEIN (AFU_ORTHOLOGUE AFUA_8G05640)"/>
    <property type="match status" value="1"/>
</dbReference>
<name>A0A6A6RIW4_9PLEO</name>
<dbReference type="PROSITE" id="PS50294">
    <property type="entry name" value="WD_REPEATS_REGION"/>
    <property type="match status" value="1"/>
</dbReference>
<dbReference type="PROSITE" id="PS50082">
    <property type="entry name" value="WD_REPEATS_2"/>
    <property type="match status" value="1"/>
</dbReference>
<dbReference type="InterPro" id="IPR001680">
    <property type="entry name" value="WD40_rpt"/>
</dbReference>
<dbReference type="Pfam" id="PF00400">
    <property type="entry name" value="WD40"/>
    <property type="match status" value="1"/>
</dbReference>
<dbReference type="AlphaFoldDB" id="A0A6A6RIW4"/>
<proteinExistence type="predicted"/>
<sequence length="628" mass="68531">MASTNSTAPSIAIVSYFSPASSYPIPHDSQPPSPNGFSAAAILATLSDSRPPTSHGEDAEGLFDDDDDDDDDDAAGGISLATEEEILGPLHPPFATYHAPSIPVAIGPWLMDLNTQASLDQHAAALEALTMDQESTPPPLSTAPSTTPETMVAPPPNSGHQDWVLGADEQLSIQDSAAFIDIGSFVQHYAHLPKGGLKPSLDIEKTRGVVTRETLDGETCDFQGIDWSEYAPRSYIRANRAAFERSRLQHKLRNCDNFFAFRRMDLSRQAHCPHFQLRNVMTATSRSDIFYATKDALQRTDAYGSDPVPIVDLNKQKVNGNKSQITTLAAQNNVLVAGGFEGDYMIGDLASSRGAKIHFGMIKDWAPGAKSYIANHVHLFPSRSSYTPQAVLCSNDSRLRVLDCLTDTFKSTFAYPSAVNCSATSPDGRMRVVVGDFQETLITNAETGKPLETVCAHSDDAFACAWADDGIHVATAAQDSTVVVWDARFWRYPLTFIPSEVSIPRVLTFSPVGSGPRVLIAAEADDYVNIINAQTWDSKQVFDFFGPTAGISLTPDGQSLFVANTEQRFGGIIELDRTSAQPKWPDAGFIEDEHVDWISDDEMDMDRRVPSSWHERERRGINLGDLVV</sequence>
<evidence type="ECO:0000256" key="2">
    <source>
        <dbReference type="SAM" id="MobiDB-lite"/>
    </source>
</evidence>
<keyword evidence="4" id="KW-1185">Reference proteome</keyword>
<protein>
    <submittedName>
        <fullName evidence="3">WD40 repeat-like protein</fullName>
    </submittedName>
</protein>
<dbReference type="SMART" id="SM00320">
    <property type="entry name" value="WD40"/>
    <property type="match status" value="2"/>
</dbReference>
<feature type="repeat" description="WD" evidence="1">
    <location>
        <begin position="454"/>
        <end position="486"/>
    </location>
</feature>
<reference evidence="3" key="1">
    <citation type="journal article" date="2020" name="Stud. Mycol.">
        <title>101 Dothideomycetes genomes: a test case for predicting lifestyles and emergence of pathogens.</title>
        <authorList>
            <person name="Haridas S."/>
            <person name="Albert R."/>
            <person name="Binder M."/>
            <person name="Bloem J."/>
            <person name="Labutti K."/>
            <person name="Salamov A."/>
            <person name="Andreopoulos B."/>
            <person name="Baker S."/>
            <person name="Barry K."/>
            <person name="Bills G."/>
            <person name="Bluhm B."/>
            <person name="Cannon C."/>
            <person name="Castanera R."/>
            <person name="Culley D."/>
            <person name="Daum C."/>
            <person name="Ezra D."/>
            <person name="Gonzalez J."/>
            <person name="Henrissat B."/>
            <person name="Kuo A."/>
            <person name="Liang C."/>
            <person name="Lipzen A."/>
            <person name="Lutzoni F."/>
            <person name="Magnuson J."/>
            <person name="Mondo S."/>
            <person name="Nolan M."/>
            <person name="Ohm R."/>
            <person name="Pangilinan J."/>
            <person name="Park H.-J."/>
            <person name="Ramirez L."/>
            <person name="Alfaro M."/>
            <person name="Sun H."/>
            <person name="Tritt A."/>
            <person name="Yoshinaga Y."/>
            <person name="Zwiers L.-H."/>
            <person name="Turgeon B."/>
            <person name="Goodwin S."/>
            <person name="Spatafora J."/>
            <person name="Crous P."/>
            <person name="Grigoriev I."/>
        </authorList>
    </citation>
    <scope>NUCLEOTIDE SEQUENCE</scope>
    <source>
        <strain evidence="3">CBS 473.64</strain>
    </source>
</reference>
<evidence type="ECO:0000256" key="1">
    <source>
        <dbReference type="PROSITE-ProRule" id="PRU00221"/>
    </source>
</evidence>
<dbReference type="EMBL" id="MU006899">
    <property type="protein sequence ID" value="KAF2634038.1"/>
    <property type="molecule type" value="Genomic_DNA"/>
</dbReference>
<dbReference type="Gene3D" id="2.130.10.10">
    <property type="entry name" value="YVTN repeat-like/Quinoprotein amine dehydrogenase"/>
    <property type="match status" value="1"/>
</dbReference>
<feature type="region of interest" description="Disordered" evidence="2">
    <location>
        <begin position="44"/>
        <end position="76"/>
    </location>
</feature>
<evidence type="ECO:0000313" key="4">
    <source>
        <dbReference type="Proteomes" id="UP000799753"/>
    </source>
</evidence>
<organism evidence="3 4">
    <name type="scientific">Massarina eburnea CBS 473.64</name>
    <dbReference type="NCBI Taxonomy" id="1395130"/>
    <lineage>
        <taxon>Eukaryota</taxon>
        <taxon>Fungi</taxon>
        <taxon>Dikarya</taxon>
        <taxon>Ascomycota</taxon>
        <taxon>Pezizomycotina</taxon>
        <taxon>Dothideomycetes</taxon>
        <taxon>Pleosporomycetidae</taxon>
        <taxon>Pleosporales</taxon>
        <taxon>Massarineae</taxon>
        <taxon>Massarinaceae</taxon>
        <taxon>Massarina</taxon>
    </lineage>
</organism>
<gene>
    <name evidence="3" type="ORF">P280DRAFT_494535</name>
</gene>
<dbReference type="OrthoDB" id="20669at2759"/>
<dbReference type="SUPFAM" id="SSF50978">
    <property type="entry name" value="WD40 repeat-like"/>
    <property type="match status" value="1"/>
</dbReference>
<feature type="region of interest" description="Disordered" evidence="2">
    <location>
        <begin position="132"/>
        <end position="157"/>
    </location>
</feature>
<evidence type="ECO:0000313" key="3">
    <source>
        <dbReference type="EMBL" id="KAF2634038.1"/>
    </source>
</evidence>
<dbReference type="InterPro" id="IPR015943">
    <property type="entry name" value="WD40/YVTN_repeat-like_dom_sf"/>
</dbReference>
<dbReference type="Proteomes" id="UP000799753">
    <property type="component" value="Unassembled WGS sequence"/>
</dbReference>